<name>A0A0E9PAQ0_ANGAN</name>
<dbReference type="EMBL" id="GBXM01107427">
    <property type="protein sequence ID" value="JAH01150.1"/>
    <property type="molecule type" value="Transcribed_RNA"/>
</dbReference>
<reference evidence="1" key="2">
    <citation type="journal article" date="2015" name="Fish Shellfish Immunol.">
        <title>Early steps in the European eel (Anguilla anguilla)-Vibrio vulnificus interaction in the gills: Role of the RtxA13 toxin.</title>
        <authorList>
            <person name="Callol A."/>
            <person name="Pajuelo D."/>
            <person name="Ebbesson L."/>
            <person name="Teles M."/>
            <person name="MacKenzie S."/>
            <person name="Amaro C."/>
        </authorList>
    </citation>
    <scope>NUCLEOTIDE SEQUENCE</scope>
</reference>
<evidence type="ECO:0000313" key="1">
    <source>
        <dbReference type="EMBL" id="JAH01150.1"/>
    </source>
</evidence>
<accession>A0A0E9PAQ0</accession>
<proteinExistence type="predicted"/>
<organism evidence="1">
    <name type="scientific">Anguilla anguilla</name>
    <name type="common">European freshwater eel</name>
    <name type="synonym">Muraena anguilla</name>
    <dbReference type="NCBI Taxonomy" id="7936"/>
    <lineage>
        <taxon>Eukaryota</taxon>
        <taxon>Metazoa</taxon>
        <taxon>Chordata</taxon>
        <taxon>Craniata</taxon>
        <taxon>Vertebrata</taxon>
        <taxon>Euteleostomi</taxon>
        <taxon>Actinopterygii</taxon>
        <taxon>Neopterygii</taxon>
        <taxon>Teleostei</taxon>
        <taxon>Anguilliformes</taxon>
        <taxon>Anguillidae</taxon>
        <taxon>Anguilla</taxon>
    </lineage>
</organism>
<reference evidence="1" key="1">
    <citation type="submission" date="2014-11" db="EMBL/GenBank/DDBJ databases">
        <authorList>
            <person name="Amaro Gonzalez C."/>
        </authorList>
    </citation>
    <scope>NUCLEOTIDE SEQUENCE</scope>
</reference>
<dbReference type="AlphaFoldDB" id="A0A0E9PAQ0"/>
<protein>
    <submittedName>
        <fullName evidence="1">Uncharacterized protein</fullName>
    </submittedName>
</protein>
<sequence>MMFIRCIINNYSLIYPFKLYYAIAQYCMSIGLINII</sequence>